<evidence type="ECO:0000256" key="11">
    <source>
        <dbReference type="PIRSR" id="PIRSR001549-1"/>
    </source>
</evidence>
<dbReference type="GO" id="GO:0016757">
    <property type="term" value="F:glycosyltransferase activity"/>
    <property type="evidence" value="ECO:0007669"/>
    <property type="project" value="UniProtKB-KW"/>
</dbReference>
<dbReference type="Proteomes" id="UP000215224">
    <property type="component" value="Chromosome"/>
</dbReference>
<dbReference type="Pfam" id="PF13393">
    <property type="entry name" value="tRNA-synt_His"/>
    <property type="match status" value="1"/>
</dbReference>
<feature type="binding site" evidence="11">
    <location>
        <position position="126"/>
    </location>
    <ligand>
        <name>L-histidine</name>
        <dbReference type="ChEBI" id="CHEBI:57595"/>
    </ligand>
</feature>
<dbReference type="KEGG" id="bcoh:BC6307_19525"/>
<evidence type="ECO:0000256" key="2">
    <source>
        <dbReference type="ARBA" id="ARBA00004667"/>
    </source>
</evidence>
<evidence type="ECO:0000256" key="9">
    <source>
        <dbReference type="ARBA" id="ARBA00025246"/>
    </source>
</evidence>
<feature type="binding site" evidence="11">
    <location>
        <begin position="81"/>
        <end position="83"/>
    </location>
    <ligand>
        <name>L-histidine</name>
        <dbReference type="ChEBI" id="CHEBI:57595"/>
    </ligand>
</feature>
<keyword evidence="7 10" id="KW-0028">Amino-acid biosynthesis</keyword>
<dbReference type="GO" id="GO:0140096">
    <property type="term" value="F:catalytic activity, acting on a protein"/>
    <property type="evidence" value="ECO:0007669"/>
    <property type="project" value="UniProtKB-ARBA"/>
</dbReference>
<protein>
    <recommendedName>
        <fullName evidence="5 10">ATP phosphoribosyltransferase regulatory subunit</fullName>
    </recommendedName>
</protein>
<keyword evidence="13" id="KW-0808">Transferase</keyword>
<name>A0A223KVA1_9BACI</name>
<feature type="binding site" evidence="11">
    <location>
        <position position="112"/>
    </location>
    <ligand>
        <name>L-histidine</name>
        <dbReference type="ChEBI" id="CHEBI:57595"/>
    </ligand>
</feature>
<evidence type="ECO:0000256" key="4">
    <source>
        <dbReference type="ARBA" id="ARBA00011496"/>
    </source>
</evidence>
<keyword evidence="6 10" id="KW-0963">Cytoplasm</keyword>
<evidence type="ECO:0000256" key="1">
    <source>
        <dbReference type="ARBA" id="ARBA00004496"/>
    </source>
</evidence>
<evidence type="ECO:0000313" key="14">
    <source>
        <dbReference type="Proteomes" id="UP000215224"/>
    </source>
</evidence>
<dbReference type="Gene3D" id="3.30.930.10">
    <property type="entry name" value="Bira Bifunctional Protein, Domain 2"/>
    <property type="match status" value="1"/>
</dbReference>
<dbReference type="HAMAP" id="MF_00125">
    <property type="entry name" value="HisZ"/>
    <property type="match status" value="1"/>
</dbReference>
<comment type="function">
    <text evidence="9 10">Required for the first step of histidine biosynthesis. May allow the feedback regulation of ATP phosphoribosyltransferase activity by histidine.</text>
</comment>
<comment type="miscellaneous">
    <text evidence="10">This function is generally fulfilled by the C-terminal part of HisG, which is missing in some bacteria such as this one.</text>
</comment>
<dbReference type="NCBIfam" id="TIGR00443">
    <property type="entry name" value="hisZ_biosyn_reg"/>
    <property type="match status" value="1"/>
</dbReference>
<dbReference type="GO" id="GO:0005737">
    <property type="term" value="C:cytoplasm"/>
    <property type="evidence" value="ECO:0007669"/>
    <property type="project" value="UniProtKB-SubCell"/>
</dbReference>
<comment type="subunit">
    <text evidence="4 10">Heteromultimer composed of HisG and HisZ subunits.</text>
</comment>
<keyword evidence="14" id="KW-1185">Reference proteome</keyword>
<dbReference type="SUPFAM" id="SSF55681">
    <property type="entry name" value="Class II aaRS and biotin synthetases"/>
    <property type="match status" value="1"/>
</dbReference>
<comment type="similarity">
    <text evidence="3 10">Belongs to the class-II aminoacyl-tRNA synthetase family. HisZ subfamily.</text>
</comment>
<evidence type="ECO:0000256" key="5">
    <source>
        <dbReference type="ARBA" id="ARBA00020397"/>
    </source>
</evidence>
<dbReference type="Pfam" id="PF21996">
    <property type="entry name" value="HisZ-like"/>
    <property type="match status" value="1"/>
</dbReference>
<dbReference type="InterPro" id="IPR045864">
    <property type="entry name" value="aa-tRNA-synth_II/BPL/LPL"/>
</dbReference>
<dbReference type="NCBIfam" id="NF008941">
    <property type="entry name" value="PRK12292.2-4"/>
    <property type="match status" value="1"/>
</dbReference>
<evidence type="ECO:0000313" key="13">
    <source>
        <dbReference type="EMBL" id="AST93293.1"/>
    </source>
</evidence>
<dbReference type="PANTHER" id="PTHR43707">
    <property type="entry name" value="HISTIDYL-TRNA SYNTHETASE"/>
    <property type="match status" value="1"/>
</dbReference>
<evidence type="ECO:0000256" key="8">
    <source>
        <dbReference type="ARBA" id="ARBA00023102"/>
    </source>
</evidence>
<proteinExistence type="inferred from homology"/>
<evidence type="ECO:0000256" key="7">
    <source>
        <dbReference type="ARBA" id="ARBA00022605"/>
    </source>
</evidence>
<keyword evidence="8 10" id="KW-0368">Histidine biosynthesis</keyword>
<dbReference type="GO" id="GO:0000105">
    <property type="term" value="P:L-histidine biosynthetic process"/>
    <property type="evidence" value="ECO:0007669"/>
    <property type="project" value="UniProtKB-UniRule"/>
</dbReference>
<dbReference type="AlphaFoldDB" id="A0A223KVA1"/>
<dbReference type="InterPro" id="IPR004516">
    <property type="entry name" value="HisRS/HisZ"/>
</dbReference>
<gene>
    <name evidence="10" type="primary">hisZ</name>
    <name evidence="13" type="ORF">BC6307_19525</name>
</gene>
<dbReference type="InterPro" id="IPR053846">
    <property type="entry name" value="HisZ-C"/>
</dbReference>
<dbReference type="InterPro" id="IPR041715">
    <property type="entry name" value="HisRS-like_core"/>
</dbReference>
<dbReference type="Gene3D" id="3.40.50.12590">
    <property type="match status" value="1"/>
</dbReference>
<dbReference type="GO" id="GO:0004821">
    <property type="term" value="F:histidine-tRNA ligase activity"/>
    <property type="evidence" value="ECO:0007669"/>
    <property type="project" value="InterPro"/>
</dbReference>
<feature type="binding site" evidence="11">
    <location>
        <position position="130"/>
    </location>
    <ligand>
        <name>L-histidine</name>
        <dbReference type="ChEBI" id="CHEBI:57595"/>
    </ligand>
</feature>
<accession>A0A223KVA1</accession>
<dbReference type="PROSITE" id="PS50862">
    <property type="entry name" value="AA_TRNA_LIGASE_II"/>
    <property type="match status" value="1"/>
</dbReference>
<dbReference type="EMBL" id="CP018866">
    <property type="protein sequence ID" value="AST93293.1"/>
    <property type="molecule type" value="Genomic_DNA"/>
</dbReference>
<keyword evidence="13" id="KW-0328">Glycosyltransferase</keyword>
<dbReference type="CDD" id="cd00773">
    <property type="entry name" value="HisRS-like_core"/>
    <property type="match status" value="1"/>
</dbReference>
<dbReference type="InterPro" id="IPR004517">
    <property type="entry name" value="HisZ"/>
</dbReference>
<comment type="subcellular location">
    <subcellularLocation>
        <location evidence="1 10">Cytoplasm</location>
    </subcellularLocation>
</comment>
<evidence type="ECO:0000256" key="3">
    <source>
        <dbReference type="ARBA" id="ARBA00005539"/>
    </source>
</evidence>
<evidence type="ECO:0000256" key="10">
    <source>
        <dbReference type="HAMAP-Rule" id="MF_00125"/>
    </source>
</evidence>
<feature type="domain" description="Aminoacyl-transfer RNA synthetases class-II family profile" evidence="12">
    <location>
        <begin position="24"/>
        <end position="322"/>
    </location>
</feature>
<feature type="binding site" evidence="11">
    <location>
        <begin position="275"/>
        <end position="276"/>
    </location>
    <ligand>
        <name>L-histidine</name>
        <dbReference type="ChEBI" id="CHEBI:57595"/>
    </ligand>
</feature>
<dbReference type="STRING" id="1314751.GCA_001591425_04459"/>
<dbReference type="GO" id="GO:0006427">
    <property type="term" value="P:histidyl-tRNA aminoacylation"/>
    <property type="evidence" value="ECO:0007669"/>
    <property type="project" value="InterPro"/>
</dbReference>
<evidence type="ECO:0000256" key="6">
    <source>
        <dbReference type="ARBA" id="ARBA00022490"/>
    </source>
</evidence>
<organism evidence="13 14">
    <name type="scientific">Sutcliffiella cohnii</name>
    <dbReference type="NCBI Taxonomy" id="33932"/>
    <lineage>
        <taxon>Bacteria</taxon>
        <taxon>Bacillati</taxon>
        <taxon>Bacillota</taxon>
        <taxon>Bacilli</taxon>
        <taxon>Bacillales</taxon>
        <taxon>Bacillaceae</taxon>
        <taxon>Sutcliffiella</taxon>
    </lineage>
</organism>
<dbReference type="UniPathway" id="UPA00031">
    <property type="reaction ID" value="UER00006"/>
</dbReference>
<dbReference type="PANTHER" id="PTHR43707:SF1">
    <property type="entry name" value="HISTIDINE--TRNA LIGASE, MITOCHONDRIAL-RELATED"/>
    <property type="match status" value="1"/>
</dbReference>
<sequence>MSKLFTFEKPLGMRDTLPALYEAKQTIKKLLASEINSWGYQFMDTPTLEYYDTVGSASAILDHQLFKLLDQQGKTLVLRPDMTAPIARVAASQMEDTAQQPLRLAYSGNVFRAQQNEAGKPAEFEQVGVECIGDGTISADAEMIALLVSLLKKVNIQPFTIAVGHIGFVQQLFLEVVKTEENAEKLGRFLYEKNYVGYREYVKSLQLDSKEEQRLLTLLQVRGDYSKIELAQTLVESEEGVQAIEELQQLWTMLEAYGVTEFVKLDLNIVSHMSYYTGILFEVYAGNVGAPIGNGGRYNQLFEKFNKQKPATGFGLYLDRLLDAKGYKGEIAPRSLVLFSKDRKLEAIQYAQMKRNDGERVVVQDIDGLQHIEACIQQYETVYYFIDREV</sequence>
<dbReference type="PIRSF" id="PIRSF001549">
    <property type="entry name" value="His-tRNA_synth"/>
    <property type="match status" value="1"/>
</dbReference>
<comment type="pathway">
    <text evidence="2 10">Amino-acid biosynthesis; L-histidine biosynthesis; L-histidine from 5-phospho-alpha-D-ribose 1-diphosphate: step 1/9.</text>
</comment>
<dbReference type="InterPro" id="IPR006195">
    <property type="entry name" value="aa-tRNA-synth_II"/>
</dbReference>
<evidence type="ECO:0000259" key="12">
    <source>
        <dbReference type="PROSITE" id="PS50862"/>
    </source>
</evidence>
<reference evidence="13 14" key="1">
    <citation type="submission" date="2016-12" db="EMBL/GenBank/DDBJ databases">
        <title>The whole genome sequencing and assembly of Bacillus cohnii DSM 6307T strain.</title>
        <authorList>
            <person name="Lee Y.-J."/>
            <person name="Yi H."/>
            <person name="Bahn Y.-S."/>
            <person name="Kim J.F."/>
            <person name="Lee D.-W."/>
        </authorList>
    </citation>
    <scope>NUCLEOTIDE SEQUENCE [LARGE SCALE GENOMIC DNA]</scope>
    <source>
        <strain evidence="13 14">DSM 6307</strain>
    </source>
</reference>